<accession>A0AA36DR28</accession>
<evidence type="ECO:0000313" key="1">
    <source>
        <dbReference type="EMBL" id="CAJ0591094.1"/>
    </source>
</evidence>
<dbReference type="Proteomes" id="UP001176961">
    <property type="component" value="Unassembled WGS sequence"/>
</dbReference>
<comment type="caution">
    <text evidence="1">The sequence shown here is derived from an EMBL/GenBank/DDBJ whole genome shotgun (WGS) entry which is preliminary data.</text>
</comment>
<dbReference type="InterPro" id="IPR027417">
    <property type="entry name" value="P-loop_NTPase"/>
</dbReference>
<keyword evidence="2" id="KW-1185">Reference proteome</keyword>
<protein>
    <submittedName>
        <fullName evidence="1">Uncharacterized protein</fullName>
    </submittedName>
</protein>
<name>A0AA36DR28_CYLNA</name>
<evidence type="ECO:0000313" key="2">
    <source>
        <dbReference type="Proteomes" id="UP001176961"/>
    </source>
</evidence>
<dbReference type="Gene3D" id="3.40.50.300">
    <property type="entry name" value="P-loop containing nucleotide triphosphate hydrolases"/>
    <property type="match status" value="1"/>
</dbReference>
<gene>
    <name evidence="1" type="ORF">CYNAS_LOCUS3077</name>
</gene>
<organism evidence="1 2">
    <name type="scientific">Cylicocyclus nassatus</name>
    <name type="common">Nematode worm</name>
    <dbReference type="NCBI Taxonomy" id="53992"/>
    <lineage>
        <taxon>Eukaryota</taxon>
        <taxon>Metazoa</taxon>
        <taxon>Ecdysozoa</taxon>
        <taxon>Nematoda</taxon>
        <taxon>Chromadorea</taxon>
        <taxon>Rhabditida</taxon>
        <taxon>Rhabditina</taxon>
        <taxon>Rhabditomorpha</taxon>
        <taxon>Strongyloidea</taxon>
        <taxon>Strongylidae</taxon>
        <taxon>Cylicocyclus</taxon>
    </lineage>
</organism>
<dbReference type="EMBL" id="CATQJL010000001">
    <property type="protein sequence ID" value="CAJ0591094.1"/>
    <property type="molecule type" value="Genomic_DNA"/>
</dbReference>
<reference evidence="1" key="1">
    <citation type="submission" date="2023-07" db="EMBL/GenBank/DDBJ databases">
        <authorList>
            <consortium name="CYATHOMIX"/>
        </authorList>
    </citation>
    <scope>NUCLEOTIDE SEQUENCE</scope>
    <source>
        <strain evidence="1">N/A</strain>
    </source>
</reference>
<proteinExistence type="predicted"/>
<dbReference type="AlphaFoldDB" id="A0AA36DR28"/>
<sequence>MYQALNTLEKHPHCVSQYIFRKLMGHDIDEILFKVQQPKRLSAPGLPELNHSQMHAVKAVLMRPLSLIQRPPGTGKIYHELIMTAKEYMQCVNAVDAVWLAELGPMFYSVKESKTSRSKKRKKA</sequence>